<dbReference type="EMBL" id="LGRX02017188">
    <property type="protein sequence ID" value="KAK3261058.1"/>
    <property type="molecule type" value="Genomic_DNA"/>
</dbReference>
<name>A0AAE0FK56_9CHLO</name>
<feature type="non-terminal residue" evidence="1">
    <location>
        <position position="1"/>
    </location>
</feature>
<evidence type="ECO:0008006" key="3">
    <source>
        <dbReference type="Google" id="ProtNLM"/>
    </source>
</evidence>
<keyword evidence="2" id="KW-1185">Reference proteome</keyword>
<dbReference type="SUPFAM" id="SSF53448">
    <property type="entry name" value="Nucleotide-diphospho-sugar transferases"/>
    <property type="match status" value="1"/>
</dbReference>
<protein>
    <recommendedName>
        <fullName evidence="3">Glycosyltransferase 2-like domain-containing protein</fullName>
    </recommendedName>
</protein>
<evidence type="ECO:0000313" key="2">
    <source>
        <dbReference type="Proteomes" id="UP001190700"/>
    </source>
</evidence>
<comment type="caution">
    <text evidence="1">The sequence shown here is derived from an EMBL/GenBank/DDBJ whole genome shotgun (WGS) entry which is preliminary data.</text>
</comment>
<dbReference type="InterPro" id="IPR029044">
    <property type="entry name" value="Nucleotide-diphossugar_trans"/>
</dbReference>
<sequence length="378" mass="40515">GLELELLAADDASTDGSREFLVAVARELRARGTVEMRGDPASSAIGEPSLGLVSDAQIVTADHAEDGEGEAAAVAPPRSLNPALLMASRAADFGEPIAAEVPASQAAIMAKPLSAAEVAAAAAPGARLRVLTERPPRVNRGQGACMTRCLHAAAAPLIAHMESDDERPQGAFLELVRALRREPAWHGVASRTQCIGWARPGMERYVEWQNMQSTPKAMASARFIEIPALHQTGVFRREAVLAATGGSGPSLQGAGFRDDEQWAVDQHFWLNWFHLGLLCGKVASPLYLWRQHPRQQTRLHGRLSISNLRKCKAEFLCGRGGPAHGRAVQARLALLPPSLHFPSLPPSLPRTLPPLILLNHSPLLGSSESLVVGFPPRE</sequence>
<evidence type="ECO:0000313" key="1">
    <source>
        <dbReference type="EMBL" id="KAK3261058.1"/>
    </source>
</evidence>
<dbReference type="Proteomes" id="UP001190700">
    <property type="component" value="Unassembled WGS sequence"/>
</dbReference>
<gene>
    <name evidence="1" type="ORF">CYMTET_30020</name>
</gene>
<proteinExistence type="predicted"/>
<reference evidence="1 2" key="1">
    <citation type="journal article" date="2015" name="Genome Biol. Evol.">
        <title>Comparative Genomics of a Bacterivorous Green Alga Reveals Evolutionary Causalities and Consequences of Phago-Mixotrophic Mode of Nutrition.</title>
        <authorList>
            <person name="Burns J.A."/>
            <person name="Paasch A."/>
            <person name="Narechania A."/>
            <person name="Kim E."/>
        </authorList>
    </citation>
    <scope>NUCLEOTIDE SEQUENCE [LARGE SCALE GENOMIC DNA]</scope>
    <source>
        <strain evidence="1 2">PLY_AMNH</strain>
    </source>
</reference>
<dbReference type="AlphaFoldDB" id="A0AAE0FK56"/>
<accession>A0AAE0FK56</accession>
<dbReference type="Gene3D" id="3.90.550.10">
    <property type="entry name" value="Spore Coat Polysaccharide Biosynthesis Protein SpsA, Chain A"/>
    <property type="match status" value="1"/>
</dbReference>
<organism evidence="1 2">
    <name type="scientific">Cymbomonas tetramitiformis</name>
    <dbReference type="NCBI Taxonomy" id="36881"/>
    <lineage>
        <taxon>Eukaryota</taxon>
        <taxon>Viridiplantae</taxon>
        <taxon>Chlorophyta</taxon>
        <taxon>Pyramimonadophyceae</taxon>
        <taxon>Pyramimonadales</taxon>
        <taxon>Pyramimonadaceae</taxon>
        <taxon>Cymbomonas</taxon>
    </lineage>
</organism>